<organism evidence="2 3">
    <name type="scientific">Channa striata</name>
    <name type="common">Snakehead murrel</name>
    <name type="synonym">Ophicephalus striatus</name>
    <dbReference type="NCBI Taxonomy" id="64152"/>
    <lineage>
        <taxon>Eukaryota</taxon>
        <taxon>Metazoa</taxon>
        <taxon>Chordata</taxon>
        <taxon>Craniata</taxon>
        <taxon>Vertebrata</taxon>
        <taxon>Euteleostomi</taxon>
        <taxon>Actinopterygii</taxon>
        <taxon>Neopterygii</taxon>
        <taxon>Teleostei</taxon>
        <taxon>Neoteleostei</taxon>
        <taxon>Acanthomorphata</taxon>
        <taxon>Anabantaria</taxon>
        <taxon>Anabantiformes</taxon>
        <taxon>Channoidei</taxon>
        <taxon>Channidae</taxon>
        <taxon>Channa</taxon>
    </lineage>
</organism>
<dbReference type="EMBL" id="JAUPFM010000024">
    <property type="protein sequence ID" value="KAK2814718.1"/>
    <property type="molecule type" value="Genomic_DNA"/>
</dbReference>
<sequence>MIAPTVLNLHVGVNTDDLLQFDEQEPGRAVFLPQAGKDIGRVECYWHVHSKSIDKTFLFCCVSCDITEYAKRLLGSLTQDGAASTAFSMGTVGDNAYGSVTEECSLVSVPVRPGCFWVAVADGDAVTRTKRHGDNLALGALDFTYVPL</sequence>
<reference evidence="2" key="1">
    <citation type="submission" date="2023-07" db="EMBL/GenBank/DDBJ databases">
        <title>Chromosome-level Genome Assembly of Striped Snakehead (Channa striata).</title>
        <authorList>
            <person name="Liu H."/>
        </authorList>
    </citation>
    <scope>NUCLEOTIDE SEQUENCE</scope>
    <source>
        <strain evidence="2">Gz</strain>
        <tissue evidence="2">Muscle</tissue>
    </source>
</reference>
<protein>
    <recommendedName>
        <fullName evidence="1">ORF28 N-terminal domain-containing protein</fullName>
    </recommendedName>
</protein>
<dbReference type="AlphaFoldDB" id="A0AA88LN37"/>
<gene>
    <name evidence="2" type="ORF">Q5P01_000552</name>
</gene>
<proteinExistence type="predicted"/>
<accession>A0AA88LN37</accession>
<dbReference type="Proteomes" id="UP001187415">
    <property type="component" value="Unassembled WGS sequence"/>
</dbReference>
<comment type="caution">
    <text evidence="2">The sequence shown here is derived from an EMBL/GenBank/DDBJ whole genome shotgun (WGS) entry which is preliminary data.</text>
</comment>
<feature type="domain" description="ORF28 N-terminal" evidence="1">
    <location>
        <begin position="15"/>
        <end position="125"/>
    </location>
</feature>
<name>A0AA88LN37_CHASR</name>
<dbReference type="Pfam" id="PF25720">
    <property type="entry name" value="Herpes_ORF28"/>
    <property type="match status" value="1"/>
</dbReference>
<evidence type="ECO:0000313" key="2">
    <source>
        <dbReference type="EMBL" id="KAK2814718.1"/>
    </source>
</evidence>
<evidence type="ECO:0000313" key="3">
    <source>
        <dbReference type="Proteomes" id="UP001187415"/>
    </source>
</evidence>
<dbReference type="InterPro" id="IPR057863">
    <property type="entry name" value="ORF28_N"/>
</dbReference>
<evidence type="ECO:0000259" key="1">
    <source>
        <dbReference type="Pfam" id="PF25720"/>
    </source>
</evidence>
<keyword evidence="3" id="KW-1185">Reference proteome</keyword>